<reference evidence="1 2" key="1">
    <citation type="submission" date="2021-04" db="EMBL/GenBank/DDBJ databases">
        <authorList>
            <person name="Bliznina A."/>
        </authorList>
    </citation>
    <scope>NUCLEOTIDE SEQUENCE [LARGE SCALE GENOMIC DNA]</scope>
</reference>
<evidence type="ECO:0000313" key="2">
    <source>
        <dbReference type="Proteomes" id="UP001158576"/>
    </source>
</evidence>
<accession>A0ABN7RWK2</accession>
<sequence length="499" mass="57113">MDWAELVSHIRQKNSRHRVQIDSRCFDGLKNVEIGKESAVLAASFALYSNAGLRQDQFDFLLKILNTNWGDYAAIGVVYGLSSKSFDGKQFIDVSFNGTKKYPEKTKEENPDFSIHSLKVYRRWTDVSEPHLLAFSTALIEKLSTPRINALVYSSKFLTYTSKTLPSERQNEMFTHVINALSKMLIDNSNINEMKNLGKSFLTDFCNDEASIEGVAKMCAAAENAEYEAKIFVIRVSGETIVQNHHLREKILPIVTPLAIATLAECDDDDESDILRVLDEIDSLSIQELKNLRQSIVNLRFRRSVSFNITLMEIFQKHTSKFPLGQFWKEFGIYDESDERFSFNITLIIDDFIKSLNDPTKYEWLQQFFNLAIDGILAGAKLDKTAQIMNILALMTLEIKKIPENNLASTVLRIFEKLSSSSTSIVNSFEILNLFDFILSEEDEEKKIQKSLFHKIMAARVDVFVENKVHLEEETFEELKGISKEGSTFKKLSYRQKTV</sequence>
<gene>
    <name evidence="1" type="ORF">OKIOD_LOCUS2499</name>
</gene>
<evidence type="ECO:0000313" key="1">
    <source>
        <dbReference type="EMBL" id="CAG5085607.1"/>
    </source>
</evidence>
<proteinExistence type="predicted"/>
<protein>
    <submittedName>
        <fullName evidence="1">Oidioi.mRNA.OKI2018_I69.PAR.g10941.t1.cds</fullName>
    </submittedName>
</protein>
<name>A0ABN7RWK2_OIKDI</name>
<keyword evidence="2" id="KW-1185">Reference proteome</keyword>
<dbReference type="Proteomes" id="UP001158576">
    <property type="component" value="Chromosome PAR"/>
</dbReference>
<dbReference type="EMBL" id="OU015568">
    <property type="protein sequence ID" value="CAG5085607.1"/>
    <property type="molecule type" value="Genomic_DNA"/>
</dbReference>
<organism evidence="1 2">
    <name type="scientific">Oikopleura dioica</name>
    <name type="common">Tunicate</name>
    <dbReference type="NCBI Taxonomy" id="34765"/>
    <lineage>
        <taxon>Eukaryota</taxon>
        <taxon>Metazoa</taxon>
        <taxon>Chordata</taxon>
        <taxon>Tunicata</taxon>
        <taxon>Appendicularia</taxon>
        <taxon>Copelata</taxon>
        <taxon>Oikopleuridae</taxon>
        <taxon>Oikopleura</taxon>
    </lineage>
</organism>